<protein>
    <submittedName>
        <fullName evidence="2">Uncharacterized protein</fullName>
    </submittedName>
</protein>
<evidence type="ECO:0000256" key="1">
    <source>
        <dbReference type="SAM" id="MobiDB-lite"/>
    </source>
</evidence>
<dbReference type="EMBL" id="JAAAIN010003357">
    <property type="protein sequence ID" value="KAG0286153.1"/>
    <property type="molecule type" value="Genomic_DNA"/>
</dbReference>
<evidence type="ECO:0000313" key="2">
    <source>
        <dbReference type="EMBL" id="KAG0286153.1"/>
    </source>
</evidence>
<keyword evidence="3" id="KW-1185">Reference proteome</keyword>
<dbReference type="Proteomes" id="UP000823405">
    <property type="component" value="Unassembled WGS sequence"/>
</dbReference>
<proteinExistence type="predicted"/>
<feature type="region of interest" description="Disordered" evidence="1">
    <location>
        <begin position="1"/>
        <end position="21"/>
    </location>
</feature>
<comment type="caution">
    <text evidence="2">The sequence shown here is derived from an EMBL/GenBank/DDBJ whole genome shotgun (WGS) entry which is preliminary data.</text>
</comment>
<reference evidence="2" key="1">
    <citation type="journal article" date="2020" name="Fungal Divers.">
        <title>Resolving the Mortierellaceae phylogeny through synthesis of multi-gene phylogenetics and phylogenomics.</title>
        <authorList>
            <person name="Vandepol N."/>
            <person name="Liber J."/>
            <person name="Desiro A."/>
            <person name="Na H."/>
            <person name="Kennedy M."/>
            <person name="Barry K."/>
            <person name="Grigoriev I.V."/>
            <person name="Miller A.N."/>
            <person name="O'Donnell K."/>
            <person name="Stajich J.E."/>
            <person name="Bonito G."/>
        </authorList>
    </citation>
    <scope>NUCLEOTIDE SEQUENCE</scope>
    <source>
        <strain evidence="2">NVP60</strain>
    </source>
</reference>
<evidence type="ECO:0000313" key="3">
    <source>
        <dbReference type="Proteomes" id="UP000823405"/>
    </source>
</evidence>
<accession>A0A9P6QQC9</accession>
<name>A0A9P6QQC9_9FUNG</name>
<feature type="compositionally biased region" description="Basic and acidic residues" evidence="1">
    <location>
        <begin position="10"/>
        <end position="20"/>
    </location>
</feature>
<dbReference type="AlphaFoldDB" id="A0A9P6QQC9"/>
<gene>
    <name evidence="2" type="ORF">BGZ97_007530</name>
</gene>
<sequence length="127" mass="14480">MNHPTTQIHVEPETMNKPDNTKQTVEYKAACNLDSTTATNSTFGDGTSFNIIADTADINANSNTQSQEGILFKILQSEIERKVEELHHVCQAYHYSRFHNTNLPPDQACFTVLQVHANNFEPRWFRI</sequence>
<organism evidence="2 3">
    <name type="scientific">Linnemannia gamsii</name>
    <dbReference type="NCBI Taxonomy" id="64522"/>
    <lineage>
        <taxon>Eukaryota</taxon>
        <taxon>Fungi</taxon>
        <taxon>Fungi incertae sedis</taxon>
        <taxon>Mucoromycota</taxon>
        <taxon>Mortierellomycotina</taxon>
        <taxon>Mortierellomycetes</taxon>
        <taxon>Mortierellales</taxon>
        <taxon>Mortierellaceae</taxon>
        <taxon>Linnemannia</taxon>
    </lineage>
</organism>